<dbReference type="EMBL" id="CAFBMT010000009">
    <property type="protein sequence ID" value="CAB4935836.1"/>
    <property type="molecule type" value="Genomic_DNA"/>
</dbReference>
<evidence type="ECO:0000313" key="4">
    <source>
        <dbReference type="EMBL" id="CAB4812880.1"/>
    </source>
</evidence>
<evidence type="ECO:0000313" key="2">
    <source>
        <dbReference type="EMBL" id="CAB4364021.1"/>
    </source>
</evidence>
<name>A0A6J6YTS5_9ZZZZ</name>
<accession>A0A6J6YTS5</accession>
<dbReference type="Gene3D" id="3.30.1540.10">
    <property type="entry name" value="formyl-coa transferase, domain 3"/>
    <property type="match status" value="1"/>
</dbReference>
<evidence type="ECO:0000313" key="5">
    <source>
        <dbReference type="EMBL" id="CAB4935836.1"/>
    </source>
</evidence>
<dbReference type="InterPro" id="IPR023606">
    <property type="entry name" value="CoA-Trfase_III_dom_1_sf"/>
</dbReference>
<dbReference type="PANTHER" id="PTHR48207">
    <property type="entry name" value="SUCCINATE--HYDROXYMETHYLGLUTARATE COA-TRANSFERASE"/>
    <property type="match status" value="1"/>
</dbReference>
<dbReference type="EMBL" id="CAESGF010000009">
    <property type="protein sequence ID" value="CAB4364021.1"/>
    <property type="molecule type" value="Genomic_DNA"/>
</dbReference>
<dbReference type="Gene3D" id="3.40.50.10540">
    <property type="entry name" value="Crotonobetainyl-coa:carnitine coa-transferase, domain 1"/>
    <property type="match status" value="1"/>
</dbReference>
<dbReference type="EMBL" id="CAFAAV010000050">
    <property type="protein sequence ID" value="CAB4812880.1"/>
    <property type="molecule type" value="Genomic_DNA"/>
</dbReference>
<reference evidence="4" key="1">
    <citation type="submission" date="2020-05" db="EMBL/GenBank/DDBJ databases">
        <authorList>
            <person name="Chiriac C."/>
            <person name="Salcher M."/>
            <person name="Ghai R."/>
            <person name="Kavagutti S V."/>
        </authorList>
    </citation>
    <scope>NUCLEOTIDE SEQUENCE</scope>
</reference>
<dbReference type="InterPro" id="IPR003673">
    <property type="entry name" value="CoA-Trfase_fam_III"/>
</dbReference>
<proteinExistence type="predicted"/>
<evidence type="ECO:0000256" key="1">
    <source>
        <dbReference type="ARBA" id="ARBA00022679"/>
    </source>
</evidence>
<dbReference type="EMBL" id="CAFBOL010000024">
    <property type="protein sequence ID" value="CAB4986348.1"/>
    <property type="molecule type" value="Genomic_DNA"/>
</dbReference>
<dbReference type="SUPFAM" id="SSF89796">
    <property type="entry name" value="CoA-transferase family III (CaiB/BaiF)"/>
    <property type="match status" value="1"/>
</dbReference>
<dbReference type="AlphaFoldDB" id="A0A6J6YTS5"/>
<evidence type="ECO:0000313" key="3">
    <source>
        <dbReference type="EMBL" id="CAB4724321.1"/>
    </source>
</evidence>
<keyword evidence="1" id="KW-0808">Transferase</keyword>
<dbReference type="EMBL" id="CAEZYF010000009">
    <property type="protein sequence ID" value="CAB4724321.1"/>
    <property type="molecule type" value="Genomic_DNA"/>
</dbReference>
<sequence>MGAPLAGMRIIDLTNVVMGPYCTQVLGDYGADVIKVEPPTGDTTRQIPPMRNVGMGCMFLHLNRNKRSVQLDLKNPEAVEALVEIAAGVDAIVCNVRPAAMGRLGITYERLSEKNPGLIWLSLVGFGSDGPYAGRPAYDDLIQGLTAMPSLLVSAGSGHPHYVPLSFNDRAVGLHAAIALLAAVQQRQRTGVGQVVEVPMYETMVQFTVGDHMGGQTFEPPNGPPGYQRTLTPERRPYPTTDGHVCAIIYTDRHWQSFFELTGQGDRFATDGRVNSLLARTTHAKDLYAEVGEVLRTNTTAFWLDAFNTADIPATPLHTLDSVFHDPHLVATDTFHVVEHPTEGTMREIAMPTTWSKWEPEPNRPAPLLGQHTAEVLREAGVADDLIQRLTPKQPDPK</sequence>
<dbReference type="GO" id="GO:0008410">
    <property type="term" value="F:CoA-transferase activity"/>
    <property type="evidence" value="ECO:0007669"/>
    <property type="project" value="TreeGrafter"/>
</dbReference>
<dbReference type="Pfam" id="PF02515">
    <property type="entry name" value="CoA_transf_3"/>
    <property type="match status" value="1"/>
</dbReference>
<organism evidence="4">
    <name type="scientific">freshwater metagenome</name>
    <dbReference type="NCBI Taxonomy" id="449393"/>
    <lineage>
        <taxon>unclassified sequences</taxon>
        <taxon>metagenomes</taxon>
        <taxon>ecological metagenomes</taxon>
    </lineage>
</organism>
<protein>
    <submittedName>
        <fullName evidence="4">Unannotated protein</fullName>
    </submittedName>
</protein>
<dbReference type="InterPro" id="IPR050483">
    <property type="entry name" value="CoA-transferase_III_domain"/>
</dbReference>
<dbReference type="PANTHER" id="PTHR48207:SF4">
    <property type="entry name" value="BLL6097 PROTEIN"/>
    <property type="match status" value="1"/>
</dbReference>
<gene>
    <name evidence="3" type="ORF">UFOPK2656_01655</name>
    <name evidence="4" type="ORF">UFOPK3099_00864</name>
    <name evidence="5" type="ORF">UFOPK3651_01797</name>
    <name evidence="6" type="ORF">UFOPK3931_01169</name>
    <name evidence="2" type="ORF">UFOPK4189_01790</name>
</gene>
<evidence type="ECO:0000313" key="6">
    <source>
        <dbReference type="EMBL" id="CAB4986348.1"/>
    </source>
</evidence>
<dbReference type="InterPro" id="IPR044855">
    <property type="entry name" value="CoA-Trfase_III_dom3_sf"/>
</dbReference>